<proteinExistence type="predicted"/>
<evidence type="ECO:0000313" key="2">
    <source>
        <dbReference type="EMBL" id="EGO03648.1"/>
    </source>
</evidence>
<reference evidence="3" key="1">
    <citation type="journal article" date="2011" name="Science">
        <title>The plant cell wall-decomposing machinery underlies the functional diversity of forest fungi.</title>
        <authorList>
            <person name="Eastwood D.C."/>
            <person name="Floudas D."/>
            <person name="Binder M."/>
            <person name="Majcherczyk A."/>
            <person name="Schneider P."/>
            <person name="Aerts A."/>
            <person name="Asiegbu F.O."/>
            <person name="Baker S.E."/>
            <person name="Barry K."/>
            <person name="Bendiksby M."/>
            <person name="Blumentritt M."/>
            <person name="Coutinho P.M."/>
            <person name="Cullen D."/>
            <person name="de Vries R.P."/>
            <person name="Gathman A."/>
            <person name="Goodell B."/>
            <person name="Henrissat B."/>
            <person name="Ihrmark K."/>
            <person name="Kauserud H."/>
            <person name="Kohler A."/>
            <person name="LaButti K."/>
            <person name="Lapidus A."/>
            <person name="Lavin J.L."/>
            <person name="Lee Y.-H."/>
            <person name="Lindquist E."/>
            <person name="Lilly W."/>
            <person name="Lucas S."/>
            <person name="Morin E."/>
            <person name="Murat C."/>
            <person name="Oguiza J.A."/>
            <person name="Park J."/>
            <person name="Pisabarro A.G."/>
            <person name="Riley R."/>
            <person name="Rosling A."/>
            <person name="Salamov A."/>
            <person name="Schmidt O."/>
            <person name="Schmutz J."/>
            <person name="Skrede I."/>
            <person name="Stenlid J."/>
            <person name="Wiebenga A."/>
            <person name="Xie X."/>
            <person name="Kuees U."/>
            <person name="Hibbett D.S."/>
            <person name="Hoffmeister D."/>
            <person name="Hoegberg N."/>
            <person name="Martin F."/>
            <person name="Grigoriev I.V."/>
            <person name="Watkinson S.C."/>
        </authorList>
    </citation>
    <scope>NUCLEOTIDE SEQUENCE [LARGE SCALE GENOMIC DNA]</scope>
    <source>
        <strain evidence="3">strain S7.3</strain>
    </source>
</reference>
<protein>
    <submittedName>
        <fullName evidence="2">Uncharacterized protein</fullName>
    </submittedName>
</protein>
<organism evidence="3">
    <name type="scientific">Serpula lacrymans var. lacrymans (strain S7.3)</name>
    <name type="common">Dry rot fungus</name>
    <dbReference type="NCBI Taxonomy" id="936435"/>
    <lineage>
        <taxon>Eukaryota</taxon>
        <taxon>Fungi</taxon>
        <taxon>Dikarya</taxon>
        <taxon>Basidiomycota</taxon>
        <taxon>Agaricomycotina</taxon>
        <taxon>Agaricomycetes</taxon>
        <taxon>Agaricomycetidae</taxon>
        <taxon>Boletales</taxon>
        <taxon>Coniophorineae</taxon>
        <taxon>Serpulaceae</taxon>
        <taxon>Serpula</taxon>
    </lineage>
</organism>
<keyword evidence="3" id="KW-1185">Reference proteome</keyword>
<accession>F8PL04</accession>
<dbReference type="AlphaFoldDB" id="F8PL04"/>
<sequence length="51" mass="5786">MWTRNDQSLTMLCPDCFSIRPITEQNSFRYGSNIAGQTQSSQNDSDGTRVQ</sequence>
<dbReference type="InParanoid" id="F8PL04"/>
<evidence type="ECO:0000313" key="3">
    <source>
        <dbReference type="Proteomes" id="UP000008063"/>
    </source>
</evidence>
<feature type="region of interest" description="Disordered" evidence="1">
    <location>
        <begin position="30"/>
        <end position="51"/>
    </location>
</feature>
<name>F8PL04_SERL3</name>
<dbReference type="Proteomes" id="UP000008063">
    <property type="component" value="Unassembled WGS sequence"/>
</dbReference>
<gene>
    <name evidence="2" type="ORF">SERLA73DRAFT_175204</name>
</gene>
<dbReference type="HOGENOM" id="CLU_3107850_0_0_1"/>
<evidence type="ECO:0000256" key="1">
    <source>
        <dbReference type="SAM" id="MobiDB-lite"/>
    </source>
</evidence>
<dbReference type="EMBL" id="GL945475">
    <property type="protein sequence ID" value="EGO03648.1"/>
    <property type="molecule type" value="Genomic_DNA"/>
</dbReference>